<gene>
    <name evidence="5" type="ORF">E1298_27445</name>
</gene>
<proteinExistence type="inferred from homology"/>
<dbReference type="PANTHER" id="PTHR30349">
    <property type="entry name" value="PHAGE INTEGRASE-RELATED"/>
    <property type="match status" value="1"/>
</dbReference>
<name>A0A4R5B364_9ACTN</name>
<evidence type="ECO:0000256" key="2">
    <source>
        <dbReference type="ARBA" id="ARBA00023125"/>
    </source>
</evidence>
<dbReference type="PROSITE" id="PS51898">
    <property type="entry name" value="TYR_RECOMBINASE"/>
    <property type="match status" value="1"/>
</dbReference>
<dbReference type="RefSeq" id="WP_131898228.1">
    <property type="nucleotide sequence ID" value="NZ_SMKU01000170.1"/>
</dbReference>
<dbReference type="OrthoDB" id="3183879at2"/>
<accession>A0A4R5B364</accession>
<evidence type="ECO:0000259" key="4">
    <source>
        <dbReference type="PROSITE" id="PS51898"/>
    </source>
</evidence>
<dbReference type="InterPro" id="IPR013762">
    <property type="entry name" value="Integrase-like_cat_sf"/>
</dbReference>
<dbReference type="Proteomes" id="UP000294513">
    <property type="component" value="Unassembled WGS sequence"/>
</dbReference>
<sequence length="355" mass="39117">MGEVIPFRTGTGPVVDELGDGPDILGLTGSWRLALDQEEKSPGTIRSYLDTVAMTAAWLARRDRCTCADGDEDEPAVCPVGATGSAGEPSAVVPDVEHIGTEHLRAYLLHRKRTTSPGTAAKDFRNLRVFFGWCVAEGERTPPSPMDRVKKVEVAAKAQPIFSDEELAALLKTCSGNSFEDRRDHAILRVLMDNGVRVSGLAGLRYAPDDAALHDVHLGRRLLRVRSKGGREFWAPIGKKSAVALDRYIRVRKRHKHADSPWLWLPLDSRTTAAGEHRLLAHGIAQMIERRGAECGLAATPHKFRRTMASTWEGDVVTLMGVGGWESLEMAKHYGRVREERAREAHARLSPGDRI</sequence>
<protein>
    <submittedName>
        <fullName evidence="5">Integrase</fullName>
    </submittedName>
</protein>
<dbReference type="PANTHER" id="PTHR30349:SF41">
    <property type="entry name" value="INTEGRASE_RECOMBINASE PROTEIN MJ0367-RELATED"/>
    <property type="match status" value="1"/>
</dbReference>
<dbReference type="InterPro" id="IPR010998">
    <property type="entry name" value="Integrase_recombinase_N"/>
</dbReference>
<evidence type="ECO:0000256" key="1">
    <source>
        <dbReference type="ARBA" id="ARBA00008857"/>
    </source>
</evidence>
<dbReference type="EMBL" id="SMKU01000170">
    <property type="protein sequence ID" value="TDD79625.1"/>
    <property type="molecule type" value="Genomic_DNA"/>
</dbReference>
<dbReference type="GO" id="GO:0003677">
    <property type="term" value="F:DNA binding"/>
    <property type="evidence" value="ECO:0007669"/>
    <property type="project" value="UniProtKB-KW"/>
</dbReference>
<evidence type="ECO:0000313" key="5">
    <source>
        <dbReference type="EMBL" id="TDD79625.1"/>
    </source>
</evidence>
<dbReference type="GO" id="GO:0015074">
    <property type="term" value="P:DNA integration"/>
    <property type="evidence" value="ECO:0007669"/>
    <property type="project" value="UniProtKB-KW"/>
</dbReference>
<dbReference type="CDD" id="cd00397">
    <property type="entry name" value="DNA_BRE_C"/>
    <property type="match status" value="1"/>
</dbReference>
<dbReference type="InterPro" id="IPR002104">
    <property type="entry name" value="Integrase_catalytic"/>
</dbReference>
<comment type="similarity">
    <text evidence="1">Belongs to the 'phage' integrase family.</text>
</comment>
<keyword evidence="3" id="KW-0233">DNA recombination</keyword>
<evidence type="ECO:0000256" key="3">
    <source>
        <dbReference type="ARBA" id="ARBA00023172"/>
    </source>
</evidence>
<dbReference type="InterPro" id="IPR011010">
    <property type="entry name" value="DNA_brk_join_enz"/>
</dbReference>
<evidence type="ECO:0000313" key="6">
    <source>
        <dbReference type="Proteomes" id="UP000294513"/>
    </source>
</evidence>
<dbReference type="Gene3D" id="1.10.443.10">
    <property type="entry name" value="Intergrase catalytic core"/>
    <property type="match status" value="1"/>
</dbReference>
<reference evidence="5 6" key="1">
    <citation type="submission" date="2019-03" db="EMBL/GenBank/DDBJ databases">
        <title>Draft genome sequences of novel Actinobacteria.</title>
        <authorList>
            <person name="Sahin N."/>
            <person name="Ay H."/>
            <person name="Saygin H."/>
        </authorList>
    </citation>
    <scope>NUCLEOTIDE SEQUENCE [LARGE SCALE GENOMIC DNA]</scope>
    <source>
        <strain evidence="5 6">H3C3</strain>
    </source>
</reference>
<feature type="domain" description="Tyr recombinase" evidence="4">
    <location>
        <begin position="157"/>
        <end position="347"/>
    </location>
</feature>
<dbReference type="InterPro" id="IPR050090">
    <property type="entry name" value="Tyrosine_recombinase_XerCD"/>
</dbReference>
<dbReference type="AlphaFoldDB" id="A0A4R5B364"/>
<organism evidence="5 6">
    <name type="scientific">Actinomadura rubrisoli</name>
    <dbReference type="NCBI Taxonomy" id="2530368"/>
    <lineage>
        <taxon>Bacteria</taxon>
        <taxon>Bacillati</taxon>
        <taxon>Actinomycetota</taxon>
        <taxon>Actinomycetes</taxon>
        <taxon>Streptosporangiales</taxon>
        <taxon>Thermomonosporaceae</taxon>
        <taxon>Actinomadura</taxon>
    </lineage>
</organism>
<keyword evidence="6" id="KW-1185">Reference proteome</keyword>
<comment type="caution">
    <text evidence="5">The sequence shown here is derived from an EMBL/GenBank/DDBJ whole genome shotgun (WGS) entry which is preliminary data.</text>
</comment>
<dbReference type="SUPFAM" id="SSF56349">
    <property type="entry name" value="DNA breaking-rejoining enzymes"/>
    <property type="match status" value="1"/>
</dbReference>
<dbReference type="Pfam" id="PF00589">
    <property type="entry name" value="Phage_integrase"/>
    <property type="match status" value="1"/>
</dbReference>
<dbReference type="GO" id="GO:0006310">
    <property type="term" value="P:DNA recombination"/>
    <property type="evidence" value="ECO:0007669"/>
    <property type="project" value="UniProtKB-KW"/>
</dbReference>
<dbReference type="Gene3D" id="1.10.150.130">
    <property type="match status" value="1"/>
</dbReference>
<keyword evidence="2" id="KW-0238">DNA-binding</keyword>